<name>A0A1S3GVA5_DIPOR</name>
<proteinExistence type="inferred from homology"/>
<dbReference type="InterPro" id="IPR031952">
    <property type="entry name" value="MOEP19_KH-like"/>
</dbReference>
<dbReference type="KEGG" id="dord:106001768"/>
<dbReference type="Gene3D" id="3.30.1370.10">
    <property type="entry name" value="K Homology domain, type 1"/>
    <property type="match status" value="1"/>
</dbReference>
<dbReference type="OrthoDB" id="9835352at2759"/>
<keyword evidence="2" id="KW-0694">RNA-binding</keyword>
<dbReference type="RefSeq" id="XP_012892204.1">
    <property type="nucleotide sequence ID" value="XM_013036750.1"/>
</dbReference>
<gene>
    <name evidence="5" type="primary">LOC106001768</name>
</gene>
<evidence type="ECO:0000313" key="5">
    <source>
        <dbReference type="RefSeq" id="XP_012892204.1"/>
    </source>
</evidence>
<evidence type="ECO:0000259" key="3">
    <source>
        <dbReference type="Pfam" id="PF16005"/>
    </source>
</evidence>
<protein>
    <submittedName>
        <fullName evidence="5">KH homology domain-containing protein 1-like</fullName>
    </submittedName>
</protein>
<dbReference type="GeneID" id="106001768"/>
<dbReference type="GO" id="GO:0005737">
    <property type="term" value="C:cytoplasm"/>
    <property type="evidence" value="ECO:0007669"/>
    <property type="project" value="TreeGrafter"/>
</dbReference>
<evidence type="ECO:0000256" key="1">
    <source>
        <dbReference type="ARBA" id="ARBA00009081"/>
    </source>
</evidence>
<dbReference type="PANTHER" id="PTHR31368">
    <property type="entry name" value="DEVELOPMENT PLURPOTENCY-ASSOCIATED PROTEIN 1/5 FAMILY MEMBER"/>
    <property type="match status" value="1"/>
</dbReference>
<reference evidence="5" key="1">
    <citation type="submission" date="2025-08" db="UniProtKB">
        <authorList>
            <consortium name="RefSeq"/>
        </authorList>
    </citation>
    <scope>IDENTIFICATION</scope>
    <source>
        <tissue evidence="5">Kidney</tissue>
    </source>
</reference>
<dbReference type="Pfam" id="PF16005">
    <property type="entry name" value="MOEP19"/>
    <property type="match status" value="1"/>
</dbReference>
<keyword evidence="4" id="KW-1185">Reference proteome</keyword>
<evidence type="ECO:0000313" key="4">
    <source>
        <dbReference type="Proteomes" id="UP000081671"/>
    </source>
</evidence>
<dbReference type="CDD" id="cd12795">
    <property type="entry name" value="FILIA_N_like"/>
    <property type="match status" value="1"/>
</dbReference>
<dbReference type="FunCoup" id="A0A1S3GVA5">
    <property type="interactions" value="58"/>
</dbReference>
<dbReference type="AlphaFoldDB" id="A0A1S3GVA5"/>
<accession>A0A1S3GVA5</accession>
<dbReference type="InParanoid" id="A0A1S3GVA5"/>
<dbReference type="PANTHER" id="PTHR31368:SF6">
    <property type="entry name" value="KH HOMOLOGY DOMAIN-CONTAINING PROTEIN 1"/>
    <property type="match status" value="1"/>
</dbReference>
<evidence type="ECO:0000256" key="2">
    <source>
        <dbReference type="ARBA" id="ARBA00022884"/>
    </source>
</evidence>
<feature type="domain" description="KH-like RNA-binding" evidence="3">
    <location>
        <begin position="10"/>
        <end position="88"/>
    </location>
</feature>
<dbReference type="GO" id="GO:0003723">
    <property type="term" value="F:RNA binding"/>
    <property type="evidence" value="ECO:0007669"/>
    <property type="project" value="UniProtKB-KW"/>
</dbReference>
<comment type="similarity">
    <text evidence="1">Belongs to the KHDC1 family.</text>
</comment>
<sequence length="133" mass="15674">MDMNSFGIGEWWTKPENFNAPLVFYLEEELEQIIFGQEDRYLRCIEEHSHTLIQLESWFTVTGHTRVTVVGPPRARQWLMGIIWLLEQRNFHYQARGYQMLQSVRSQPLTNKDLAASLNVQLDSLVVKGYQDE</sequence>
<dbReference type="InterPro" id="IPR036612">
    <property type="entry name" value="KH_dom_type_1_sf"/>
</dbReference>
<organism evidence="4 5">
    <name type="scientific">Dipodomys ordii</name>
    <name type="common">Ord's kangaroo rat</name>
    <dbReference type="NCBI Taxonomy" id="10020"/>
    <lineage>
        <taxon>Eukaryota</taxon>
        <taxon>Metazoa</taxon>
        <taxon>Chordata</taxon>
        <taxon>Craniata</taxon>
        <taxon>Vertebrata</taxon>
        <taxon>Euteleostomi</taxon>
        <taxon>Mammalia</taxon>
        <taxon>Eutheria</taxon>
        <taxon>Euarchontoglires</taxon>
        <taxon>Glires</taxon>
        <taxon>Rodentia</taxon>
        <taxon>Castorimorpha</taxon>
        <taxon>Heteromyidae</taxon>
        <taxon>Dipodomyinae</taxon>
        <taxon>Dipodomys</taxon>
    </lineage>
</organism>
<dbReference type="Proteomes" id="UP000081671">
    <property type="component" value="Unplaced"/>
</dbReference>